<dbReference type="PANTHER" id="PTHR11941:SF54">
    <property type="entry name" value="ENOYL-COA HYDRATASE, MITOCHONDRIAL"/>
    <property type="match status" value="1"/>
</dbReference>
<dbReference type="Proteomes" id="UP000192934">
    <property type="component" value="Chromosome I"/>
</dbReference>
<dbReference type="GO" id="GO:0003824">
    <property type="term" value="F:catalytic activity"/>
    <property type="evidence" value="ECO:0007669"/>
    <property type="project" value="InterPro"/>
</dbReference>
<evidence type="ECO:0000313" key="4">
    <source>
        <dbReference type="Proteomes" id="UP000192934"/>
    </source>
</evidence>
<dbReference type="OrthoDB" id="9810797at2"/>
<sequence>MFDLIIDGEVARLTLNRPEARNAIPLDGWDALAACVREAEECARALILAGAGGAFSAGADLTAFATFHHNSEAAAGFRHAMRRGIDALRDCAIPTIALVEGACYGAGVALAIACDIRIASPAAIFAITPAKLGISYPQEDIARLVALVGPAQASRLLLAAEAVDGAEAARIGLVERCDANASTVAASLAGAIASHDPDSIAALKRGIALAARGVASDTGQDESFDALLTSDALAERLRARRDARRLA</sequence>
<dbReference type="PROSITE" id="PS00166">
    <property type="entry name" value="ENOYL_COA_HYDRATASE"/>
    <property type="match status" value="1"/>
</dbReference>
<gene>
    <name evidence="3" type="ORF">SAMN06295910_0032</name>
</gene>
<dbReference type="CDD" id="cd06558">
    <property type="entry name" value="crotonase-like"/>
    <property type="match status" value="1"/>
</dbReference>
<dbReference type="AlphaFoldDB" id="A0A1X7FXN3"/>
<dbReference type="InterPro" id="IPR029045">
    <property type="entry name" value="ClpP/crotonase-like_dom_sf"/>
</dbReference>
<organism evidence="3 4">
    <name type="scientific">Allosphingosinicella indica</name>
    <dbReference type="NCBI Taxonomy" id="941907"/>
    <lineage>
        <taxon>Bacteria</taxon>
        <taxon>Pseudomonadati</taxon>
        <taxon>Pseudomonadota</taxon>
        <taxon>Alphaproteobacteria</taxon>
        <taxon>Sphingomonadales</taxon>
        <taxon>Sphingomonadaceae</taxon>
        <taxon>Allosphingosinicella</taxon>
    </lineage>
</organism>
<comment type="similarity">
    <text evidence="1 2">Belongs to the enoyl-CoA hydratase/isomerase family.</text>
</comment>
<dbReference type="Pfam" id="PF00378">
    <property type="entry name" value="ECH_1"/>
    <property type="match status" value="1"/>
</dbReference>
<accession>A0A1X7FXN3</accession>
<dbReference type="STRING" id="941907.SAMN06295910_0032"/>
<evidence type="ECO:0000313" key="3">
    <source>
        <dbReference type="EMBL" id="SMF60604.1"/>
    </source>
</evidence>
<dbReference type="EMBL" id="LT840185">
    <property type="protein sequence ID" value="SMF60604.1"/>
    <property type="molecule type" value="Genomic_DNA"/>
</dbReference>
<dbReference type="SUPFAM" id="SSF52096">
    <property type="entry name" value="ClpP/crotonase"/>
    <property type="match status" value="1"/>
</dbReference>
<keyword evidence="4" id="KW-1185">Reference proteome</keyword>
<evidence type="ECO:0000256" key="1">
    <source>
        <dbReference type="ARBA" id="ARBA00005254"/>
    </source>
</evidence>
<dbReference type="InterPro" id="IPR001753">
    <property type="entry name" value="Enoyl-CoA_hydra/iso"/>
</dbReference>
<dbReference type="Gene3D" id="3.90.226.10">
    <property type="entry name" value="2-enoyl-CoA Hydratase, Chain A, domain 1"/>
    <property type="match status" value="1"/>
</dbReference>
<dbReference type="GO" id="GO:0006635">
    <property type="term" value="P:fatty acid beta-oxidation"/>
    <property type="evidence" value="ECO:0007669"/>
    <property type="project" value="TreeGrafter"/>
</dbReference>
<evidence type="ECO:0000256" key="2">
    <source>
        <dbReference type="RuleBase" id="RU003707"/>
    </source>
</evidence>
<reference evidence="3" key="1">
    <citation type="submission" date="2017-04" db="EMBL/GenBank/DDBJ databases">
        <authorList>
            <person name="Afonso C.L."/>
            <person name="Miller P.J."/>
            <person name="Scott M.A."/>
            <person name="Spackman E."/>
            <person name="Goraichik I."/>
            <person name="Dimitrov K.M."/>
            <person name="Suarez D.L."/>
            <person name="Swayne D.E."/>
        </authorList>
    </citation>
    <scope>NUCLEOTIDE SEQUENCE [LARGE SCALE GENOMIC DNA]</scope>
    <source>
        <strain evidence="3">Dd16</strain>
    </source>
</reference>
<dbReference type="PANTHER" id="PTHR11941">
    <property type="entry name" value="ENOYL-COA HYDRATASE-RELATED"/>
    <property type="match status" value="1"/>
</dbReference>
<proteinExistence type="inferred from homology"/>
<dbReference type="RefSeq" id="WP_085216961.1">
    <property type="nucleotide sequence ID" value="NZ_LT840185.1"/>
</dbReference>
<dbReference type="InterPro" id="IPR018376">
    <property type="entry name" value="Enoyl-CoA_hyd/isom_CS"/>
</dbReference>
<name>A0A1X7FXN3_9SPHN</name>
<protein>
    <submittedName>
        <fullName evidence="3">Enoyl-CoA hydratase/carnithine racemase</fullName>
    </submittedName>
</protein>